<dbReference type="Pfam" id="PF00293">
    <property type="entry name" value="NUDIX"/>
    <property type="match status" value="1"/>
</dbReference>
<dbReference type="InterPro" id="IPR015797">
    <property type="entry name" value="NUDIX_hydrolase-like_dom_sf"/>
</dbReference>
<dbReference type="PRINTS" id="PR00502">
    <property type="entry name" value="NUDIXFAMILY"/>
</dbReference>
<evidence type="ECO:0000259" key="17">
    <source>
        <dbReference type="PROSITE" id="PS51462"/>
    </source>
</evidence>
<feature type="domain" description="Nudix hydrolase" evidence="17">
    <location>
        <begin position="1"/>
        <end position="127"/>
    </location>
</feature>
<keyword evidence="6" id="KW-0227">DNA damage</keyword>
<evidence type="ECO:0000256" key="12">
    <source>
        <dbReference type="ARBA" id="ARBA00038905"/>
    </source>
</evidence>
<evidence type="ECO:0000256" key="3">
    <source>
        <dbReference type="ARBA" id="ARBA00022457"/>
    </source>
</evidence>
<keyword evidence="5" id="KW-0479">Metal-binding</keyword>
<dbReference type="RefSeq" id="WP_345336558.1">
    <property type="nucleotide sequence ID" value="NZ_BAABJZ010000098.1"/>
</dbReference>
<dbReference type="EC" id="3.6.1.55" evidence="12"/>
<keyword evidence="19" id="KW-1185">Reference proteome</keyword>
<evidence type="ECO:0000256" key="5">
    <source>
        <dbReference type="ARBA" id="ARBA00022723"/>
    </source>
</evidence>
<comment type="catalytic activity">
    <reaction evidence="10">
        <text>8-oxo-dGTP + H2O = 8-oxo-dGMP + diphosphate + H(+)</text>
        <dbReference type="Rhea" id="RHEA:31575"/>
        <dbReference type="ChEBI" id="CHEBI:15377"/>
        <dbReference type="ChEBI" id="CHEBI:15378"/>
        <dbReference type="ChEBI" id="CHEBI:33019"/>
        <dbReference type="ChEBI" id="CHEBI:63224"/>
        <dbReference type="ChEBI" id="CHEBI:77896"/>
        <dbReference type="EC" id="3.6.1.55"/>
    </reaction>
</comment>
<evidence type="ECO:0000256" key="8">
    <source>
        <dbReference type="ARBA" id="ARBA00022842"/>
    </source>
</evidence>
<comment type="similarity">
    <text evidence="2">Belongs to the Nudix hydrolase family.</text>
</comment>
<evidence type="ECO:0000256" key="1">
    <source>
        <dbReference type="ARBA" id="ARBA00001946"/>
    </source>
</evidence>
<protein>
    <recommendedName>
        <fullName evidence="13">8-oxo-dGTP diphosphatase</fullName>
        <ecNumber evidence="12">3.6.1.55</ecNumber>
    </recommendedName>
    <alternativeName>
        <fullName evidence="16">7,8-dihydro-8-oxoguanine-triphosphatase</fullName>
    </alternativeName>
    <alternativeName>
        <fullName evidence="15">Mutator protein MutT</fullName>
    </alternativeName>
    <alternativeName>
        <fullName evidence="14">dGTP pyrophosphohydrolase</fullName>
    </alternativeName>
</protein>
<comment type="caution">
    <text evidence="18">The sequence shown here is derived from an EMBL/GenBank/DDBJ whole genome shotgun (WGS) entry which is preliminary data.</text>
</comment>
<keyword evidence="4" id="KW-0235">DNA replication</keyword>
<evidence type="ECO:0000256" key="4">
    <source>
        <dbReference type="ARBA" id="ARBA00022705"/>
    </source>
</evidence>
<evidence type="ECO:0000256" key="9">
    <source>
        <dbReference type="ARBA" id="ARBA00023204"/>
    </source>
</evidence>
<evidence type="ECO:0000313" key="19">
    <source>
        <dbReference type="Proteomes" id="UP001499988"/>
    </source>
</evidence>
<evidence type="ECO:0000256" key="11">
    <source>
        <dbReference type="ARBA" id="ARBA00036904"/>
    </source>
</evidence>
<evidence type="ECO:0000256" key="10">
    <source>
        <dbReference type="ARBA" id="ARBA00035861"/>
    </source>
</evidence>
<evidence type="ECO:0000256" key="15">
    <source>
        <dbReference type="ARBA" id="ARBA00041979"/>
    </source>
</evidence>
<dbReference type="SUPFAM" id="SSF55811">
    <property type="entry name" value="Nudix"/>
    <property type="match status" value="1"/>
</dbReference>
<dbReference type="PROSITE" id="PS51462">
    <property type="entry name" value="NUDIX"/>
    <property type="match status" value="1"/>
</dbReference>
<keyword evidence="3" id="KW-0515">Mutator protein</keyword>
<dbReference type="PANTHER" id="PTHR47707:SF1">
    <property type="entry name" value="NUDIX HYDROLASE FAMILY PROTEIN"/>
    <property type="match status" value="1"/>
</dbReference>
<dbReference type="InterPro" id="IPR020476">
    <property type="entry name" value="Nudix_hydrolase"/>
</dbReference>
<comment type="catalytic activity">
    <reaction evidence="11">
        <text>8-oxo-GTP + H2O = 8-oxo-GMP + diphosphate + H(+)</text>
        <dbReference type="Rhea" id="RHEA:67616"/>
        <dbReference type="ChEBI" id="CHEBI:15377"/>
        <dbReference type="ChEBI" id="CHEBI:15378"/>
        <dbReference type="ChEBI" id="CHEBI:33019"/>
        <dbReference type="ChEBI" id="CHEBI:143553"/>
        <dbReference type="ChEBI" id="CHEBI:145694"/>
    </reaction>
</comment>
<dbReference type="EMBL" id="BAABJZ010000098">
    <property type="protein sequence ID" value="GAA4897082.1"/>
    <property type="molecule type" value="Genomic_DNA"/>
</dbReference>
<accession>A0ABP9FG81</accession>
<dbReference type="InterPro" id="IPR047127">
    <property type="entry name" value="MutT-like"/>
</dbReference>
<proteinExistence type="inferred from homology"/>
<dbReference type="Gene3D" id="3.90.79.10">
    <property type="entry name" value="Nucleoside Triphosphate Pyrophosphohydrolase"/>
    <property type="match status" value="1"/>
</dbReference>
<keyword evidence="9" id="KW-0234">DNA repair</keyword>
<gene>
    <name evidence="18" type="ORF">GCM10023333_32960</name>
</gene>
<sequence>MTLEVVAALLCDQGRILLARRHPNASQGGYWEFPGGKIDPGESPQQALEREIAEELSVSIQVRHYLASSLHHYGDKQVNLHGYLCHWQPQPIQLTGSHDQYQWLRPEQIDRTTLAPADLPLLDALLQKHRNASL</sequence>
<dbReference type="CDD" id="cd03425">
    <property type="entry name" value="NUDIX_MutT_NudA_like"/>
    <property type="match status" value="1"/>
</dbReference>
<dbReference type="Proteomes" id="UP001499988">
    <property type="component" value="Unassembled WGS sequence"/>
</dbReference>
<evidence type="ECO:0000256" key="7">
    <source>
        <dbReference type="ARBA" id="ARBA00022801"/>
    </source>
</evidence>
<reference evidence="19" key="1">
    <citation type="journal article" date="2019" name="Int. J. Syst. Evol. Microbiol.">
        <title>The Global Catalogue of Microorganisms (GCM) 10K type strain sequencing project: providing services to taxonomists for standard genome sequencing and annotation.</title>
        <authorList>
            <consortium name="The Broad Institute Genomics Platform"/>
            <consortium name="The Broad Institute Genome Sequencing Center for Infectious Disease"/>
            <person name="Wu L."/>
            <person name="Ma J."/>
        </authorList>
    </citation>
    <scope>NUCLEOTIDE SEQUENCE [LARGE SCALE GENOMIC DNA]</scope>
    <source>
        <strain evidence="19">JCM 18401</strain>
    </source>
</reference>
<keyword evidence="8" id="KW-0460">Magnesium</keyword>
<name>A0ABP9FG81_9GAMM</name>
<evidence type="ECO:0000256" key="2">
    <source>
        <dbReference type="ARBA" id="ARBA00005582"/>
    </source>
</evidence>
<keyword evidence="7" id="KW-0378">Hydrolase</keyword>
<evidence type="ECO:0000256" key="6">
    <source>
        <dbReference type="ARBA" id="ARBA00022763"/>
    </source>
</evidence>
<dbReference type="PANTHER" id="PTHR47707">
    <property type="entry name" value="8-OXO-DGTP DIPHOSPHATASE"/>
    <property type="match status" value="1"/>
</dbReference>
<evidence type="ECO:0000256" key="14">
    <source>
        <dbReference type="ARBA" id="ARBA00041592"/>
    </source>
</evidence>
<evidence type="ECO:0000256" key="16">
    <source>
        <dbReference type="ARBA" id="ARBA00042798"/>
    </source>
</evidence>
<evidence type="ECO:0000313" key="18">
    <source>
        <dbReference type="EMBL" id="GAA4897082.1"/>
    </source>
</evidence>
<dbReference type="InterPro" id="IPR000086">
    <property type="entry name" value="NUDIX_hydrolase_dom"/>
</dbReference>
<comment type="cofactor">
    <cofactor evidence="1">
        <name>Mg(2+)</name>
        <dbReference type="ChEBI" id="CHEBI:18420"/>
    </cofactor>
</comment>
<organism evidence="18 19">
    <name type="scientific">Ferrimonas pelagia</name>
    <dbReference type="NCBI Taxonomy" id="1177826"/>
    <lineage>
        <taxon>Bacteria</taxon>
        <taxon>Pseudomonadati</taxon>
        <taxon>Pseudomonadota</taxon>
        <taxon>Gammaproteobacteria</taxon>
        <taxon>Alteromonadales</taxon>
        <taxon>Ferrimonadaceae</taxon>
        <taxon>Ferrimonas</taxon>
    </lineage>
</organism>
<evidence type="ECO:0000256" key="13">
    <source>
        <dbReference type="ARBA" id="ARBA00040794"/>
    </source>
</evidence>